<sequence length="31" mass="3630">MDNIKPLDAGIAEEKLKLIKQIKEIYNFIQL</sequence>
<protein>
    <submittedName>
        <fullName evidence="1">Uncharacterized protein</fullName>
    </submittedName>
</protein>
<feature type="non-terminal residue" evidence="1">
    <location>
        <position position="31"/>
    </location>
</feature>
<proteinExistence type="predicted"/>
<dbReference type="EMBL" id="LAZR01045441">
    <property type="protein sequence ID" value="KKK98864.1"/>
    <property type="molecule type" value="Genomic_DNA"/>
</dbReference>
<accession>A0A0F9C916</accession>
<comment type="caution">
    <text evidence="1">The sequence shown here is derived from an EMBL/GenBank/DDBJ whole genome shotgun (WGS) entry which is preliminary data.</text>
</comment>
<dbReference type="AlphaFoldDB" id="A0A0F9C916"/>
<reference evidence="1" key="1">
    <citation type="journal article" date="2015" name="Nature">
        <title>Complex archaea that bridge the gap between prokaryotes and eukaryotes.</title>
        <authorList>
            <person name="Spang A."/>
            <person name="Saw J.H."/>
            <person name="Jorgensen S.L."/>
            <person name="Zaremba-Niedzwiedzka K."/>
            <person name="Martijn J."/>
            <person name="Lind A.E."/>
            <person name="van Eijk R."/>
            <person name="Schleper C."/>
            <person name="Guy L."/>
            <person name="Ettema T.J."/>
        </authorList>
    </citation>
    <scope>NUCLEOTIDE SEQUENCE</scope>
</reference>
<name>A0A0F9C916_9ZZZZ</name>
<evidence type="ECO:0000313" key="1">
    <source>
        <dbReference type="EMBL" id="KKK98864.1"/>
    </source>
</evidence>
<gene>
    <name evidence="1" type="ORF">LCGC14_2638510</name>
</gene>
<organism evidence="1">
    <name type="scientific">marine sediment metagenome</name>
    <dbReference type="NCBI Taxonomy" id="412755"/>
    <lineage>
        <taxon>unclassified sequences</taxon>
        <taxon>metagenomes</taxon>
        <taxon>ecological metagenomes</taxon>
    </lineage>
</organism>